<dbReference type="Pfam" id="PF00117">
    <property type="entry name" value="GATase"/>
    <property type="match status" value="1"/>
</dbReference>
<reference evidence="15 16" key="1">
    <citation type="journal article" date="2016" name="Antonie Van Leeuwenhoek">
        <title>Denitratimonas tolerans gen. nov., sp. nov., a denitrifying bacterium isolated from a bioreactor for tannery wastewater treatment.</title>
        <authorList>
            <person name="Han S.I."/>
            <person name="Kim J.O."/>
            <person name="Lee Y.R."/>
            <person name="Ekpeghere K.I."/>
            <person name="Koh S.C."/>
            <person name="Whang K.S."/>
        </authorList>
    </citation>
    <scope>NUCLEOTIDE SEQUENCE [LARGE SCALE GENOMIC DNA]</scope>
    <source>
        <strain evidence="15 16">KACC 17565</strain>
    </source>
</reference>
<keyword evidence="7 12" id="KW-0315">Glutamine amidotransferase</keyword>
<evidence type="ECO:0000256" key="11">
    <source>
        <dbReference type="ARBA" id="ARBA00049534"/>
    </source>
</evidence>
<gene>
    <name evidence="12 15" type="primary">hisH</name>
    <name evidence="15" type="ORF">WB794_03545</name>
</gene>
<dbReference type="HAMAP" id="MF_00278">
    <property type="entry name" value="HisH"/>
    <property type="match status" value="1"/>
</dbReference>
<dbReference type="InterPro" id="IPR010139">
    <property type="entry name" value="Imidazole-glycPsynth_HisH"/>
</dbReference>
<evidence type="ECO:0000256" key="4">
    <source>
        <dbReference type="ARBA" id="ARBA00022490"/>
    </source>
</evidence>
<dbReference type="AlphaFoldDB" id="A0AAW9R2C3"/>
<comment type="catalytic activity">
    <reaction evidence="10 12">
        <text>5-[(5-phospho-1-deoxy-D-ribulos-1-ylimino)methylamino]-1-(5-phospho-beta-D-ribosyl)imidazole-4-carboxamide + L-glutamine = D-erythro-1-(imidazol-4-yl)glycerol 3-phosphate + 5-amino-1-(5-phospho-beta-D-ribosyl)imidazole-4-carboxamide + L-glutamate + H(+)</text>
        <dbReference type="Rhea" id="RHEA:24793"/>
        <dbReference type="ChEBI" id="CHEBI:15378"/>
        <dbReference type="ChEBI" id="CHEBI:29985"/>
        <dbReference type="ChEBI" id="CHEBI:58278"/>
        <dbReference type="ChEBI" id="CHEBI:58359"/>
        <dbReference type="ChEBI" id="CHEBI:58475"/>
        <dbReference type="ChEBI" id="CHEBI:58525"/>
        <dbReference type="EC" id="4.3.2.10"/>
    </reaction>
</comment>
<comment type="pathway">
    <text evidence="2 12">Amino-acid biosynthesis; L-histidine biosynthesis; L-histidine from 5-phospho-alpha-D-ribose 1-diphosphate: step 5/9.</text>
</comment>
<comment type="subunit">
    <text evidence="3 12">Heterodimer of HisH and HisF.</text>
</comment>
<dbReference type="EMBL" id="JBBDHC010000003">
    <property type="protein sequence ID" value="MEJ1248751.1"/>
    <property type="molecule type" value="Genomic_DNA"/>
</dbReference>
<dbReference type="InterPro" id="IPR017926">
    <property type="entry name" value="GATASE"/>
</dbReference>
<comment type="caution">
    <text evidence="15">The sequence shown here is derived from an EMBL/GenBank/DDBJ whole genome shotgun (WGS) entry which is preliminary data.</text>
</comment>
<evidence type="ECO:0000256" key="7">
    <source>
        <dbReference type="ARBA" id="ARBA00022962"/>
    </source>
</evidence>
<evidence type="ECO:0000313" key="16">
    <source>
        <dbReference type="Proteomes" id="UP001364472"/>
    </source>
</evidence>
<keyword evidence="9 12" id="KW-0456">Lyase</keyword>
<keyword evidence="6 12" id="KW-0378">Hydrolase</keyword>
<dbReference type="EC" id="3.5.1.2" evidence="12"/>
<feature type="active site" description="Nucleophile" evidence="12 13">
    <location>
        <position position="78"/>
    </location>
</feature>
<evidence type="ECO:0000256" key="1">
    <source>
        <dbReference type="ARBA" id="ARBA00004496"/>
    </source>
</evidence>
<evidence type="ECO:0000256" key="10">
    <source>
        <dbReference type="ARBA" id="ARBA00047838"/>
    </source>
</evidence>
<keyword evidence="4 12" id="KW-0963">Cytoplasm</keyword>
<dbReference type="SUPFAM" id="SSF52317">
    <property type="entry name" value="Class I glutamine amidotransferase-like"/>
    <property type="match status" value="1"/>
</dbReference>
<dbReference type="GO" id="GO:0000105">
    <property type="term" value="P:L-histidine biosynthetic process"/>
    <property type="evidence" value="ECO:0007669"/>
    <property type="project" value="UniProtKB-UniRule"/>
</dbReference>
<keyword evidence="16" id="KW-1185">Reference proteome</keyword>
<protein>
    <recommendedName>
        <fullName evidence="12">Imidazole glycerol phosphate synthase subunit HisH</fullName>
        <ecNumber evidence="12">4.3.2.10</ecNumber>
    </recommendedName>
    <alternativeName>
        <fullName evidence="12">IGP synthase glutaminase subunit</fullName>
        <ecNumber evidence="12">3.5.1.2</ecNumber>
    </alternativeName>
    <alternativeName>
        <fullName evidence="12">IGP synthase subunit HisH</fullName>
    </alternativeName>
    <alternativeName>
        <fullName evidence="12">ImGP synthase subunit HisH</fullName>
        <shortName evidence="12">IGPS subunit HisH</shortName>
    </alternativeName>
</protein>
<dbReference type="InterPro" id="IPR029062">
    <property type="entry name" value="Class_I_gatase-like"/>
</dbReference>
<dbReference type="PRINTS" id="PR00097">
    <property type="entry name" value="ANTSNTHASEII"/>
</dbReference>
<evidence type="ECO:0000256" key="6">
    <source>
        <dbReference type="ARBA" id="ARBA00022801"/>
    </source>
</evidence>
<evidence type="ECO:0000256" key="9">
    <source>
        <dbReference type="ARBA" id="ARBA00023239"/>
    </source>
</evidence>
<dbReference type="PIRSF" id="PIRSF000495">
    <property type="entry name" value="Amidotransf_hisH"/>
    <property type="match status" value="1"/>
</dbReference>
<dbReference type="GO" id="GO:0004359">
    <property type="term" value="F:glutaminase activity"/>
    <property type="evidence" value="ECO:0007669"/>
    <property type="project" value="UniProtKB-EC"/>
</dbReference>
<comment type="subcellular location">
    <subcellularLocation>
        <location evidence="1 12">Cytoplasm</location>
    </subcellularLocation>
</comment>
<organism evidence="15 16">
    <name type="scientific">Denitratimonas tolerans</name>
    <dbReference type="NCBI Taxonomy" id="1338420"/>
    <lineage>
        <taxon>Bacteria</taxon>
        <taxon>Pseudomonadati</taxon>
        <taxon>Pseudomonadota</taxon>
        <taxon>Gammaproteobacteria</taxon>
        <taxon>Lysobacterales</taxon>
        <taxon>Lysobacteraceae</taxon>
        <taxon>Denitratimonas</taxon>
    </lineage>
</organism>
<dbReference type="GO" id="GO:0016829">
    <property type="term" value="F:lyase activity"/>
    <property type="evidence" value="ECO:0007669"/>
    <property type="project" value="UniProtKB-KW"/>
</dbReference>
<dbReference type="EC" id="4.3.2.10" evidence="12"/>
<evidence type="ECO:0000256" key="3">
    <source>
        <dbReference type="ARBA" id="ARBA00011152"/>
    </source>
</evidence>
<dbReference type="GO" id="GO:0000107">
    <property type="term" value="F:imidazoleglycerol-phosphate synthase activity"/>
    <property type="evidence" value="ECO:0007669"/>
    <property type="project" value="UniProtKB-UniRule"/>
</dbReference>
<evidence type="ECO:0000256" key="13">
    <source>
        <dbReference type="PIRSR" id="PIRSR000495-1"/>
    </source>
</evidence>
<feature type="active site" evidence="12 13">
    <location>
        <position position="179"/>
    </location>
</feature>
<keyword evidence="5 12" id="KW-0028">Amino-acid biosynthesis</keyword>
<evidence type="ECO:0000256" key="8">
    <source>
        <dbReference type="ARBA" id="ARBA00023102"/>
    </source>
</evidence>
<dbReference type="Proteomes" id="UP001364472">
    <property type="component" value="Unassembled WGS sequence"/>
</dbReference>
<feature type="domain" description="Glutamine amidotransferase" evidence="14">
    <location>
        <begin position="6"/>
        <end position="195"/>
    </location>
</feature>
<evidence type="ECO:0000256" key="5">
    <source>
        <dbReference type="ARBA" id="ARBA00022605"/>
    </source>
</evidence>
<dbReference type="FunFam" id="3.40.50.880:FF:000009">
    <property type="entry name" value="Imidazole glycerol phosphate synthase subunit HisH"/>
    <property type="match status" value="1"/>
</dbReference>
<dbReference type="CDD" id="cd01748">
    <property type="entry name" value="GATase1_IGP_Synthase"/>
    <property type="match status" value="1"/>
</dbReference>
<accession>A0AAW9R2C3</accession>
<dbReference type="GO" id="GO:0005737">
    <property type="term" value="C:cytoplasm"/>
    <property type="evidence" value="ECO:0007669"/>
    <property type="project" value="UniProtKB-SubCell"/>
</dbReference>
<name>A0AAW9R2C3_9GAMM</name>
<dbReference type="PROSITE" id="PS51273">
    <property type="entry name" value="GATASE_TYPE_1"/>
    <property type="match status" value="1"/>
</dbReference>
<proteinExistence type="inferred from homology"/>
<evidence type="ECO:0000256" key="12">
    <source>
        <dbReference type="HAMAP-Rule" id="MF_00278"/>
    </source>
</evidence>
<dbReference type="PANTHER" id="PTHR42701">
    <property type="entry name" value="IMIDAZOLE GLYCEROL PHOSPHATE SYNTHASE SUBUNIT HISH"/>
    <property type="match status" value="1"/>
</dbReference>
<evidence type="ECO:0000259" key="14">
    <source>
        <dbReference type="Pfam" id="PF00117"/>
    </source>
</evidence>
<sequence>MMRVALVDSGGANIGSVRYALDRLGVDAVVTADAEAIRASERVILPGVGAADVAMARLRELGLVETLRTLQQPLLGICLGMQLLFESSEEGGVETLGLLQGRVAKLPEAPGVRIPHMGWNRLVIRRDSALLAGIEAGAQCYFVHSYAAPVTEDCVASSAHGVPFAALVQRGNVAGAQFHPERSGTTGARLLENFIRSGCA</sequence>
<evidence type="ECO:0000313" key="15">
    <source>
        <dbReference type="EMBL" id="MEJ1248751.1"/>
    </source>
</evidence>
<feature type="active site" evidence="12 13">
    <location>
        <position position="181"/>
    </location>
</feature>
<comment type="function">
    <text evidence="12">IGPS catalyzes the conversion of PRFAR and glutamine to IGP, AICAR and glutamate. The HisH subunit catalyzes the hydrolysis of glutamine to glutamate and ammonia as part of the synthesis of IGP and AICAR. The resulting ammonia molecule is channeled to the active site of HisF.</text>
</comment>
<keyword evidence="8 12" id="KW-0368">Histidine biosynthesis</keyword>
<dbReference type="NCBIfam" id="TIGR01855">
    <property type="entry name" value="IMP_synth_hisH"/>
    <property type="match status" value="1"/>
</dbReference>
<dbReference type="PANTHER" id="PTHR42701:SF1">
    <property type="entry name" value="IMIDAZOLE GLYCEROL PHOSPHATE SYNTHASE SUBUNIT HISH"/>
    <property type="match status" value="1"/>
</dbReference>
<dbReference type="Gene3D" id="3.40.50.880">
    <property type="match status" value="1"/>
</dbReference>
<evidence type="ECO:0000256" key="2">
    <source>
        <dbReference type="ARBA" id="ARBA00005091"/>
    </source>
</evidence>
<comment type="catalytic activity">
    <reaction evidence="11 12">
        <text>L-glutamine + H2O = L-glutamate + NH4(+)</text>
        <dbReference type="Rhea" id="RHEA:15889"/>
        <dbReference type="ChEBI" id="CHEBI:15377"/>
        <dbReference type="ChEBI" id="CHEBI:28938"/>
        <dbReference type="ChEBI" id="CHEBI:29985"/>
        <dbReference type="ChEBI" id="CHEBI:58359"/>
        <dbReference type="EC" id="3.5.1.2"/>
    </reaction>
</comment>